<keyword evidence="6" id="KW-1185">Reference proteome</keyword>
<reference evidence="6" key="1">
    <citation type="journal article" date="2017" name="PLoS ONE">
        <title>The Agassiz's desert tortoise genome provides a resource for the conservation of a threatened species.</title>
        <authorList>
            <person name="Tollis M."/>
            <person name="DeNardo D.F."/>
            <person name="Cornelius J.A."/>
            <person name="Dolby G.A."/>
            <person name="Edwards T."/>
            <person name="Henen B.T."/>
            <person name="Karl A.E."/>
            <person name="Murphy R.W."/>
            <person name="Kusumi K."/>
        </authorList>
    </citation>
    <scope>NUCLEOTIDE SEQUENCE [LARGE SCALE GENOMIC DNA]</scope>
</reference>
<dbReference type="Proteomes" id="UP000291020">
    <property type="component" value="Unassembled WGS sequence"/>
</dbReference>
<dbReference type="PANTHER" id="PTHR23359">
    <property type="entry name" value="NUCLEOTIDE KINASE"/>
    <property type="match status" value="1"/>
</dbReference>
<dbReference type="Ensembl" id="ENSGAGT00000036840.1">
    <property type="protein sequence ID" value="ENSGAGP00000032493.1"/>
    <property type="gene ID" value="ENSGAGG00000023245.1"/>
</dbReference>
<reference evidence="5" key="3">
    <citation type="submission" date="2025-09" db="UniProtKB">
        <authorList>
            <consortium name="Ensembl"/>
        </authorList>
    </citation>
    <scope>IDENTIFICATION</scope>
</reference>
<dbReference type="GO" id="GO:0019205">
    <property type="term" value="F:nucleobase-containing compound kinase activity"/>
    <property type="evidence" value="ECO:0007669"/>
    <property type="project" value="InterPro"/>
</dbReference>
<evidence type="ECO:0000256" key="4">
    <source>
        <dbReference type="RuleBase" id="RU003330"/>
    </source>
</evidence>
<dbReference type="InterPro" id="IPR000850">
    <property type="entry name" value="Adenylat/UMP-CMP_kin"/>
</dbReference>
<dbReference type="AlphaFoldDB" id="A0A452IX38"/>
<dbReference type="PRINTS" id="PR00094">
    <property type="entry name" value="ADENYLTKNASE"/>
</dbReference>
<name>A0A452IX38_9SAUR</name>
<evidence type="ECO:0000313" key="5">
    <source>
        <dbReference type="Ensembl" id="ENSGAGP00000032493.1"/>
    </source>
</evidence>
<reference evidence="5" key="2">
    <citation type="submission" date="2025-08" db="UniProtKB">
        <authorList>
            <consortium name="Ensembl"/>
        </authorList>
    </citation>
    <scope>IDENTIFICATION</scope>
</reference>
<dbReference type="Pfam" id="PF00406">
    <property type="entry name" value="ADK"/>
    <property type="match status" value="1"/>
</dbReference>
<dbReference type="InterPro" id="IPR027417">
    <property type="entry name" value="P-loop_NTPase"/>
</dbReference>
<protein>
    <submittedName>
        <fullName evidence="5">Uncharacterized protein</fullName>
    </submittedName>
</protein>
<evidence type="ECO:0000256" key="3">
    <source>
        <dbReference type="ARBA" id="ARBA00022777"/>
    </source>
</evidence>
<dbReference type="GO" id="GO:0005524">
    <property type="term" value="F:ATP binding"/>
    <property type="evidence" value="ECO:0007669"/>
    <property type="project" value="InterPro"/>
</dbReference>
<accession>A0A452IX38</accession>
<sequence>MARLVLHGSLRAAGQASTFGGGPREGSAAGERSVPWKMGLCQARLPKTAKPLNPELQEMLKSQVIIFVIGGPGSGKGTQCERLAAKYQFQHLGMGNLLRAEASEPTRQGRQIKDIMLKGALVPSGFVLNLLNANLLQREEAKGFLVNGFPRELNQAKDFERVVGRPPNIVIVLDCSTETMIQRLLLRGQTGHRADDHESCIRQRLETHYSLCEPVISYYQQKSLLRNILGEEPEDAIFAKCCSVLDSLR</sequence>
<dbReference type="SUPFAM" id="SSF52540">
    <property type="entry name" value="P-loop containing nucleoside triphosphate hydrolases"/>
    <property type="match status" value="1"/>
</dbReference>
<evidence type="ECO:0000256" key="1">
    <source>
        <dbReference type="ARBA" id="ARBA00022679"/>
    </source>
</evidence>
<keyword evidence="1 4" id="KW-0808">Transferase</keyword>
<evidence type="ECO:0000256" key="2">
    <source>
        <dbReference type="ARBA" id="ARBA00022741"/>
    </source>
</evidence>
<keyword evidence="3 4" id="KW-0418">Kinase</keyword>
<proteinExistence type="inferred from homology"/>
<dbReference type="STRING" id="38772.ENSGAGP00000032493"/>
<dbReference type="HAMAP" id="MF_00235">
    <property type="entry name" value="Adenylate_kinase_Adk"/>
    <property type="match status" value="1"/>
</dbReference>
<dbReference type="GO" id="GO:0006139">
    <property type="term" value="P:nucleobase-containing compound metabolic process"/>
    <property type="evidence" value="ECO:0007669"/>
    <property type="project" value="InterPro"/>
</dbReference>
<dbReference type="CDD" id="cd01428">
    <property type="entry name" value="ADK"/>
    <property type="match status" value="1"/>
</dbReference>
<evidence type="ECO:0000313" key="6">
    <source>
        <dbReference type="Proteomes" id="UP000291020"/>
    </source>
</evidence>
<organism evidence="5 6">
    <name type="scientific">Gopherus agassizii</name>
    <name type="common">Agassiz's desert tortoise</name>
    <dbReference type="NCBI Taxonomy" id="38772"/>
    <lineage>
        <taxon>Eukaryota</taxon>
        <taxon>Metazoa</taxon>
        <taxon>Chordata</taxon>
        <taxon>Craniata</taxon>
        <taxon>Vertebrata</taxon>
        <taxon>Euteleostomi</taxon>
        <taxon>Archelosauria</taxon>
        <taxon>Testudinata</taxon>
        <taxon>Testudines</taxon>
        <taxon>Cryptodira</taxon>
        <taxon>Durocryptodira</taxon>
        <taxon>Testudinoidea</taxon>
        <taxon>Testudinidae</taxon>
        <taxon>Gopherus</taxon>
    </lineage>
</organism>
<keyword evidence="2" id="KW-0547">Nucleotide-binding</keyword>
<comment type="similarity">
    <text evidence="4">Belongs to the adenylate kinase family.</text>
</comment>
<dbReference type="Gene3D" id="3.40.50.300">
    <property type="entry name" value="P-loop containing nucleotide triphosphate hydrolases"/>
    <property type="match status" value="1"/>
</dbReference>